<accession>A0ABZ0KSU6</accession>
<sequence length="759" mass="80677">MPDATDGRNAEIHRQIAGALADLVPSDPTIPPHPYLRRHLAEHAAEGHVLDDEHVPPALLAWESSSDVRRLLAAGGDGSAHRQWLQAWAALEPFARSAGPVSRLSSMLLARYTSTLPSRSRNEPAPPAALSVAPVTPLWSDCASPIPAWTTTLKEVTSLATVESADGEAAAIAAGDDAGMVRILRLDGRLAHVPIRVHSGAISHLVALKGGLVITAGTDGCVAAVDAVNGRLVRKVIVCHQRAWVSSLTFYRPRGQLPLLLAAFSDGTIEAFDTGRFLLRPIALPQLQDRSAVLCGIEMPDGTCRLLFTEHDSVSCFDGERASLRSQHAGRVRAVLALPWPGQYAVADESGNVSLCDLTGRNAVRAVGHHAAPITALLLTSYQHKPALVSAAGDGTLRLWRLPALAPVDGVLPAHTAPVNAMTCVPGGVHNRVLSGGADRIVRSWTVDQQTFGQPPRAWNHVTASALSSSAPHLLAVARASRVIVKDLTADRQRTLLKGRKITALAWPRVGEQLLLAAALKDNTIICIDPNTKQQTSAPMTGHYLPVRALVTLPSSRGELLASGSADGRLCVWQPATGELVAEFPDHKFTVRCLATYQGTGSSLLASGGSDGNIRIWDADTLEQHGPTIKCDQDIINDLAFIVPDEGGLLIAAAGQDGSLKLWDVETARPVRQLECSDGELGAVTAVRLPLERTALAVAGKTSIHLWDTTTERPLLQVVTGSPIRSLKTVQDPRDVASSILLAAGEAGTMAFRLHHNRL</sequence>
<dbReference type="PROSITE" id="PS50082">
    <property type="entry name" value="WD_REPEATS_2"/>
    <property type="match status" value="3"/>
</dbReference>
<dbReference type="Gene3D" id="2.130.10.10">
    <property type="entry name" value="YVTN repeat-like/Quinoprotein amine dehydrogenase"/>
    <property type="match status" value="3"/>
</dbReference>
<name>A0ABZ0KSU6_STRC4</name>
<reference evidence="4 5" key="1">
    <citation type="journal article" date="2021" name="J. Microbiol. Biotechnol.">
        <title>An Efficient Markerless Deletion System Suitable for the Industrial Strains of Streptomyces.</title>
        <authorList>
            <person name="Dong J."/>
            <person name="Wei J."/>
            <person name="Li H."/>
            <person name="Zhao S."/>
            <person name="Guan W."/>
        </authorList>
    </citation>
    <scope>NUCLEOTIDE SEQUENCE [LARGE SCALE GENOMIC DNA]</scope>
    <source>
        <strain evidence="4 5">CICC 11043</strain>
    </source>
</reference>
<evidence type="ECO:0000256" key="1">
    <source>
        <dbReference type="ARBA" id="ARBA00022574"/>
    </source>
</evidence>
<dbReference type="Proteomes" id="UP001305002">
    <property type="component" value="Plasmid unnamed"/>
</dbReference>
<evidence type="ECO:0000256" key="2">
    <source>
        <dbReference type="ARBA" id="ARBA00022737"/>
    </source>
</evidence>
<organism evidence="4 5">
    <name type="scientific">Streptomyces coeruleorubidus</name>
    <dbReference type="NCBI Taxonomy" id="116188"/>
    <lineage>
        <taxon>Bacteria</taxon>
        <taxon>Bacillati</taxon>
        <taxon>Actinomycetota</taxon>
        <taxon>Actinomycetes</taxon>
        <taxon>Kitasatosporales</taxon>
        <taxon>Streptomycetaceae</taxon>
        <taxon>Streptomyces</taxon>
    </lineage>
</organism>
<keyword evidence="5" id="KW-1185">Reference proteome</keyword>
<evidence type="ECO:0000256" key="3">
    <source>
        <dbReference type="PROSITE-ProRule" id="PRU00221"/>
    </source>
</evidence>
<protein>
    <submittedName>
        <fullName evidence="4">WD40 repeat domain-containing protein</fullName>
    </submittedName>
</protein>
<dbReference type="PRINTS" id="PR00320">
    <property type="entry name" value="GPROTEINBRPT"/>
</dbReference>
<proteinExistence type="predicted"/>
<dbReference type="Pfam" id="PF00400">
    <property type="entry name" value="WD40"/>
    <property type="match status" value="4"/>
</dbReference>
<dbReference type="RefSeq" id="WP_317928290.1">
    <property type="nucleotide sequence ID" value="NZ_CP137525.1"/>
</dbReference>
<feature type="repeat" description="WD" evidence="3">
    <location>
        <begin position="650"/>
        <end position="673"/>
    </location>
</feature>
<evidence type="ECO:0000313" key="5">
    <source>
        <dbReference type="Proteomes" id="UP001305002"/>
    </source>
</evidence>
<dbReference type="PROSITE" id="PS00678">
    <property type="entry name" value="WD_REPEATS_1"/>
    <property type="match status" value="2"/>
</dbReference>
<dbReference type="GO" id="GO:0016491">
    <property type="term" value="F:oxidoreductase activity"/>
    <property type="evidence" value="ECO:0007669"/>
    <property type="project" value="UniProtKB-KW"/>
</dbReference>
<dbReference type="InterPro" id="IPR050349">
    <property type="entry name" value="WD_LIS1/nudF_dynein_reg"/>
</dbReference>
<dbReference type="SUPFAM" id="SSF50978">
    <property type="entry name" value="WD40 repeat-like"/>
    <property type="match status" value="1"/>
</dbReference>
<geneLocation type="plasmid" evidence="4 5">
    <name>unnamed</name>
</geneLocation>
<dbReference type="InterPro" id="IPR019775">
    <property type="entry name" value="WD40_repeat_CS"/>
</dbReference>
<dbReference type="InterPro" id="IPR015943">
    <property type="entry name" value="WD40/YVTN_repeat-like_dom_sf"/>
</dbReference>
<dbReference type="InterPro" id="IPR036322">
    <property type="entry name" value="WD40_repeat_dom_sf"/>
</dbReference>
<keyword evidence="1 3" id="KW-0853">WD repeat</keyword>
<feature type="repeat" description="WD" evidence="3">
    <location>
        <begin position="584"/>
        <end position="621"/>
    </location>
</feature>
<feature type="repeat" description="WD" evidence="3">
    <location>
        <begin position="540"/>
        <end position="583"/>
    </location>
</feature>
<evidence type="ECO:0000313" key="4">
    <source>
        <dbReference type="EMBL" id="WOT40619.1"/>
    </source>
</evidence>
<dbReference type="SMART" id="SM00320">
    <property type="entry name" value="WD40"/>
    <property type="match status" value="10"/>
</dbReference>
<dbReference type="InterPro" id="IPR020472">
    <property type="entry name" value="WD40_PAC1"/>
</dbReference>
<dbReference type="SUPFAM" id="SSF50998">
    <property type="entry name" value="Quinoprotein alcohol dehydrogenase-like"/>
    <property type="match status" value="1"/>
</dbReference>
<dbReference type="InterPro" id="IPR001680">
    <property type="entry name" value="WD40_rpt"/>
</dbReference>
<dbReference type="PROSITE" id="PS50294">
    <property type="entry name" value="WD_REPEATS_REGION"/>
    <property type="match status" value="1"/>
</dbReference>
<dbReference type="InterPro" id="IPR011047">
    <property type="entry name" value="Quinoprotein_ADH-like_sf"/>
</dbReference>
<dbReference type="EMBL" id="CP137525">
    <property type="protein sequence ID" value="WOT40619.1"/>
    <property type="molecule type" value="Genomic_DNA"/>
</dbReference>
<dbReference type="PANTHER" id="PTHR44129">
    <property type="entry name" value="WD REPEAT-CONTAINING PROTEIN POP1"/>
    <property type="match status" value="1"/>
</dbReference>
<reference evidence="4 5" key="2">
    <citation type="journal article" date="2024" name="Microb. Biotechnol.">
        <title>The involvement of multiple ABC transporters in daunorubicin efflux in Streptomyces coeruleorubidus.</title>
        <authorList>
            <person name="Dong J."/>
            <person name="Ning J."/>
            <person name="Tian Y."/>
            <person name="Li H."/>
            <person name="Chen H."/>
            <person name="Guan W."/>
        </authorList>
    </citation>
    <scope>NUCLEOTIDE SEQUENCE [LARGE SCALE GENOMIC DNA]</scope>
    <source>
        <strain evidence="4 5">CICC 11043</strain>
    </source>
</reference>
<gene>
    <name evidence="4" type="ORF">R5U08_41730</name>
</gene>
<keyword evidence="4" id="KW-0614">Plasmid</keyword>
<keyword evidence="2" id="KW-0677">Repeat</keyword>